<reference evidence="1 2" key="1">
    <citation type="submission" date="2023-02" db="EMBL/GenBank/DDBJ databases">
        <title>Genome sequence of Mucilaginibacter jinjuensis strain KACC 16571.</title>
        <authorList>
            <person name="Kim S."/>
            <person name="Heo J."/>
            <person name="Kwon S.-W."/>
        </authorList>
    </citation>
    <scope>NUCLEOTIDE SEQUENCE [LARGE SCALE GENOMIC DNA]</scope>
    <source>
        <strain evidence="1 2">KACC 16571</strain>
    </source>
</reference>
<sequence>MKKLFAIILLSIHLLNIGGQLAVYQYLRFKSDLFYNEQVGKNKYNIKDVTEISIPVNLPNITEWAAYENISGQIKFNNVSYNYVKMRMTRHAMYLICVPNYSTTHLSNNNIIDARQAKQVPPVSKKEHVPAGKMLLIAAVNHQLQHYRVTLPTIVFQRAVHGNPPNVPTCMITGPGQPPDAIAILS</sequence>
<dbReference type="Proteomes" id="UP001216139">
    <property type="component" value="Chromosome"/>
</dbReference>
<evidence type="ECO:0000313" key="2">
    <source>
        <dbReference type="Proteomes" id="UP001216139"/>
    </source>
</evidence>
<accession>A0ABY7T5E0</accession>
<dbReference type="EMBL" id="CP117167">
    <property type="protein sequence ID" value="WCT11596.1"/>
    <property type="molecule type" value="Genomic_DNA"/>
</dbReference>
<gene>
    <name evidence="1" type="ORF">PQO05_22915</name>
</gene>
<evidence type="ECO:0000313" key="1">
    <source>
        <dbReference type="EMBL" id="WCT11596.1"/>
    </source>
</evidence>
<protein>
    <submittedName>
        <fullName evidence="1">Uncharacterized protein</fullName>
    </submittedName>
</protein>
<name>A0ABY7T5E0_9SPHI</name>
<dbReference type="RefSeq" id="WP_273629785.1">
    <property type="nucleotide sequence ID" value="NZ_CP117167.1"/>
</dbReference>
<organism evidence="1 2">
    <name type="scientific">Mucilaginibacter jinjuensis</name>
    <dbReference type="NCBI Taxonomy" id="1176721"/>
    <lineage>
        <taxon>Bacteria</taxon>
        <taxon>Pseudomonadati</taxon>
        <taxon>Bacteroidota</taxon>
        <taxon>Sphingobacteriia</taxon>
        <taxon>Sphingobacteriales</taxon>
        <taxon>Sphingobacteriaceae</taxon>
        <taxon>Mucilaginibacter</taxon>
    </lineage>
</organism>
<proteinExistence type="predicted"/>
<keyword evidence="2" id="KW-1185">Reference proteome</keyword>